<dbReference type="Gene3D" id="3.40.50.150">
    <property type="entry name" value="Vaccinia Virus protein VP39"/>
    <property type="match status" value="1"/>
</dbReference>
<dbReference type="PANTHER" id="PTHR43712:SF2">
    <property type="entry name" value="O-METHYLTRANSFERASE CICE"/>
    <property type="match status" value="1"/>
</dbReference>
<gene>
    <name evidence="2" type="ORF">SAMN04489727_5324</name>
</gene>
<name>A0A1H4VUX3_9PSEU</name>
<dbReference type="GO" id="GO:0008168">
    <property type="term" value="F:methyltransferase activity"/>
    <property type="evidence" value="ECO:0007669"/>
    <property type="project" value="UniProtKB-KW"/>
</dbReference>
<keyword evidence="2" id="KW-0830">Ubiquinone</keyword>
<evidence type="ECO:0000259" key="1">
    <source>
        <dbReference type="Pfam" id="PF08242"/>
    </source>
</evidence>
<dbReference type="Pfam" id="PF08242">
    <property type="entry name" value="Methyltransf_12"/>
    <property type="match status" value="1"/>
</dbReference>
<dbReference type="OrthoDB" id="3359395at2"/>
<dbReference type="RefSeq" id="WP_091311991.1">
    <property type="nucleotide sequence ID" value="NZ_FNSO01000004.1"/>
</dbReference>
<dbReference type="SUPFAM" id="SSF53335">
    <property type="entry name" value="S-adenosyl-L-methionine-dependent methyltransferases"/>
    <property type="match status" value="1"/>
</dbReference>
<dbReference type="AlphaFoldDB" id="A0A1H4VUX3"/>
<keyword evidence="2" id="KW-0489">Methyltransferase</keyword>
<dbReference type="InterPro" id="IPR013217">
    <property type="entry name" value="Methyltransf_12"/>
</dbReference>
<feature type="domain" description="Methyltransferase type 12" evidence="1">
    <location>
        <begin position="166"/>
        <end position="270"/>
    </location>
</feature>
<dbReference type="STRING" id="208445.SAMN04489727_5324"/>
<dbReference type="CDD" id="cd02440">
    <property type="entry name" value="AdoMet_MTases"/>
    <property type="match status" value="1"/>
</dbReference>
<protein>
    <submittedName>
        <fullName evidence="2">Ubiquinone/menaquinone biosynthesis C-methylase UbiE</fullName>
    </submittedName>
</protein>
<evidence type="ECO:0000313" key="3">
    <source>
        <dbReference type="Proteomes" id="UP000199622"/>
    </source>
</evidence>
<evidence type="ECO:0000313" key="2">
    <source>
        <dbReference type="EMBL" id="SEC84909.1"/>
    </source>
</evidence>
<dbReference type="Proteomes" id="UP000199622">
    <property type="component" value="Unassembled WGS sequence"/>
</dbReference>
<keyword evidence="2" id="KW-0808">Transferase</keyword>
<dbReference type="InterPro" id="IPR029063">
    <property type="entry name" value="SAM-dependent_MTases_sf"/>
</dbReference>
<sequence>MARKVDHNFADECAAAGDAPRIAAAAAFLEMGDRLGITPLIATGEVVTTAELAAAVDLPEAGVRTYCEALESAAIIERAGPADDAFRAVPDFDVIQHQAGFVSWTMNANRPFIEGAREFLSDPGLASGIDLRDGREVAVSSQWMGSKGFYPAALAAIIDAKPAVAVDLGAGTCRLLIEIMQSLPDTKAVGLDLDPGACQAARDAADLAGVGHRLTVVERSIQSIAADPSPLNGAEVIHAGFVFHDMLPGEEDVADQVLANCREALAPGGMMAITEAVPYLRNDRERRFSAIVSYYHRQFMKRRLLTEDEWRDKLVDAGFSNVSSVELAFPTGRLFLARK</sequence>
<dbReference type="GO" id="GO:0032259">
    <property type="term" value="P:methylation"/>
    <property type="evidence" value="ECO:0007669"/>
    <property type="project" value="UniProtKB-KW"/>
</dbReference>
<reference evidence="3" key="1">
    <citation type="submission" date="2016-10" db="EMBL/GenBank/DDBJ databases">
        <authorList>
            <person name="Varghese N."/>
            <person name="Submissions S."/>
        </authorList>
    </citation>
    <scope>NUCLEOTIDE SEQUENCE [LARGE SCALE GENOMIC DNA]</scope>
    <source>
        <strain evidence="3">DSM 44544</strain>
    </source>
</reference>
<keyword evidence="3" id="KW-1185">Reference proteome</keyword>
<dbReference type="PANTHER" id="PTHR43712">
    <property type="entry name" value="PUTATIVE (AFU_ORTHOLOGUE AFUA_4G14580)-RELATED"/>
    <property type="match status" value="1"/>
</dbReference>
<accession>A0A1H4VUX3</accession>
<dbReference type="EMBL" id="FNSO01000004">
    <property type="protein sequence ID" value="SEC84909.1"/>
    <property type="molecule type" value="Genomic_DNA"/>
</dbReference>
<proteinExistence type="predicted"/>
<organism evidence="2 3">
    <name type="scientific">Amycolatopsis tolypomycina</name>
    <dbReference type="NCBI Taxonomy" id="208445"/>
    <lineage>
        <taxon>Bacteria</taxon>
        <taxon>Bacillati</taxon>
        <taxon>Actinomycetota</taxon>
        <taxon>Actinomycetes</taxon>
        <taxon>Pseudonocardiales</taxon>
        <taxon>Pseudonocardiaceae</taxon>
        <taxon>Amycolatopsis</taxon>
    </lineage>
</organism>